<dbReference type="OrthoDB" id="277121at2"/>
<sequence length="216" mass="23713">MEWTAQIDAYCERLGPGVWAEPANALTNLAFLLVAMWLFPAARGIERLLCVVLFLIGVGSGLFHTLATRWAALADTLPIAIFILIYVFAANRRYLGWPWWGAALGTLAFIPYLALGGRLFAALPGFAISAMYWPVPLAIAGYALWLRTRLPQVARGLALGAGILALSLTFRSLDMPVCGAVPLGTHFVWHLLNAVMLGWMITVLRRDRVERAHAGR</sequence>
<dbReference type="Proteomes" id="UP000199372">
    <property type="component" value="Unassembled WGS sequence"/>
</dbReference>
<proteinExistence type="predicted"/>
<gene>
    <name evidence="2" type="ORF">SAMN04488011_10454</name>
</gene>
<feature type="transmembrane region" description="Helical" evidence="1">
    <location>
        <begin position="157"/>
        <end position="175"/>
    </location>
</feature>
<dbReference type="RefSeq" id="WP_091845308.1">
    <property type="nucleotide sequence ID" value="NZ_FOCM01000004.1"/>
</dbReference>
<evidence type="ECO:0000313" key="3">
    <source>
        <dbReference type="Proteomes" id="UP000199372"/>
    </source>
</evidence>
<feature type="transmembrane region" description="Helical" evidence="1">
    <location>
        <begin position="72"/>
        <end position="90"/>
    </location>
</feature>
<keyword evidence="1" id="KW-0812">Transmembrane</keyword>
<dbReference type="EMBL" id="FOCM01000004">
    <property type="protein sequence ID" value="SEN42534.1"/>
    <property type="molecule type" value="Genomic_DNA"/>
</dbReference>
<evidence type="ECO:0000313" key="2">
    <source>
        <dbReference type="EMBL" id="SEN42534.1"/>
    </source>
</evidence>
<feature type="transmembrane region" description="Helical" evidence="1">
    <location>
        <begin position="121"/>
        <end position="145"/>
    </location>
</feature>
<dbReference type="AlphaFoldDB" id="A0A1H8GFL1"/>
<protein>
    <submittedName>
        <fullName evidence="2">Ceramidase</fullName>
    </submittedName>
</protein>
<accession>A0A1H8GFL1</accession>
<keyword evidence="1" id="KW-1133">Transmembrane helix</keyword>
<feature type="transmembrane region" description="Helical" evidence="1">
    <location>
        <begin position="97"/>
        <end position="115"/>
    </location>
</feature>
<feature type="transmembrane region" description="Helical" evidence="1">
    <location>
        <begin position="187"/>
        <end position="204"/>
    </location>
</feature>
<feature type="transmembrane region" description="Helical" evidence="1">
    <location>
        <begin position="48"/>
        <end position="66"/>
    </location>
</feature>
<keyword evidence="1" id="KW-0472">Membrane</keyword>
<name>A0A1H8GFL1_9RHOB</name>
<keyword evidence="3" id="KW-1185">Reference proteome</keyword>
<organism evidence="2 3">
    <name type="scientific">Palleronia pelagia</name>
    <dbReference type="NCBI Taxonomy" id="387096"/>
    <lineage>
        <taxon>Bacteria</taxon>
        <taxon>Pseudomonadati</taxon>
        <taxon>Pseudomonadota</taxon>
        <taxon>Alphaproteobacteria</taxon>
        <taxon>Rhodobacterales</taxon>
        <taxon>Roseobacteraceae</taxon>
        <taxon>Palleronia</taxon>
    </lineage>
</organism>
<reference evidence="3" key="1">
    <citation type="submission" date="2016-10" db="EMBL/GenBank/DDBJ databases">
        <authorList>
            <person name="Varghese N."/>
            <person name="Submissions S."/>
        </authorList>
    </citation>
    <scope>NUCLEOTIDE SEQUENCE [LARGE SCALE GENOMIC DNA]</scope>
    <source>
        <strain evidence="3">DSM 26893</strain>
    </source>
</reference>
<feature type="transmembrane region" description="Helical" evidence="1">
    <location>
        <begin position="23"/>
        <end position="41"/>
    </location>
</feature>
<evidence type="ECO:0000256" key="1">
    <source>
        <dbReference type="SAM" id="Phobius"/>
    </source>
</evidence>